<reference evidence="4 5" key="1">
    <citation type="submission" date="2024-09" db="EMBL/GenBank/DDBJ databases">
        <title>Chromosome-scale assembly of Riccia sorocarpa.</title>
        <authorList>
            <person name="Paukszto L."/>
        </authorList>
    </citation>
    <scope>NUCLEOTIDE SEQUENCE [LARGE SCALE GENOMIC DNA]</scope>
    <source>
        <strain evidence="4">LP-2024</strain>
        <tissue evidence="4">Aerial parts of the thallus</tissue>
    </source>
</reference>
<accession>A0ABD3IBA5</accession>
<evidence type="ECO:0000313" key="4">
    <source>
        <dbReference type="EMBL" id="KAL3699566.1"/>
    </source>
</evidence>
<evidence type="ECO:0000313" key="5">
    <source>
        <dbReference type="Proteomes" id="UP001633002"/>
    </source>
</evidence>
<dbReference type="PANTHER" id="PTHR24413">
    <property type="entry name" value="SPECKLE-TYPE POZ PROTEIN"/>
    <property type="match status" value="1"/>
</dbReference>
<proteinExistence type="predicted"/>
<dbReference type="Gene3D" id="3.30.710.10">
    <property type="entry name" value="Potassium Channel Kv1.1, Chain A"/>
    <property type="match status" value="1"/>
</dbReference>
<dbReference type="Proteomes" id="UP001633002">
    <property type="component" value="Unassembled WGS sequence"/>
</dbReference>
<feature type="domain" description="BTB" evidence="3">
    <location>
        <begin position="199"/>
        <end position="260"/>
    </location>
</feature>
<dbReference type="InterPro" id="IPR011333">
    <property type="entry name" value="SKP1/BTB/POZ_sf"/>
</dbReference>
<dbReference type="SUPFAM" id="SSF48403">
    <property type="entry name" value="Ankyrin repeat"/>
    <property type="match status" value="1"/>
</dbReference>
<dbReference type="AlphaFoldDB" id="A0ABD3IBA5"/>
<gene>
    <name evidence="4" type="ORF">R1sor_017588</name>
</gene>
<dbReference type="PROSITE" id="PS50297">
    <property type="entry name" value="ANK_REP_REGION"/>
    <property type="match status" value="1"/>
</dbReference>
<sequence length="362" mass="39801">MEQIEAAVESVGLAEDAGADTSSLDQASLFRAVQDGNLQSVKSFIKQRKGINLNAYNDQGVTPLILAVYKYETHRSTEIVSSLLKNGADVSIKAAPTPTHHKMSIIRHDIKNLDGTPAETKRVVFDHKTPLLIALELKSALYLKGWEYRHWDALLLVLSEASVNQLVEKGVQVPTVPLTTVSEVVQKNWDAVFNSGKHETVELTAEGKDIVALKLLVTGASKVLKLNLEHSSRMEIKDASYNIAKALVHFLYVGKADPQFMLQRGIDLYITAHKYGVDSLKRVCEANVVPNQDNWIKLMTAAVESDSQVLTLKTAESIREILRNGGQQPDSARLTSVPGLCTCAKIYGVTLWANLELSTLCL</sequence>
<dbReference type="Pfam" id="PF12796">
    <property type="entry name" value="Ank_2"/>
    <property type="match status" value="1"/>
</dbReference>
<organism evidence="4 5">
    <name type="scientific">Riccia sorocarpa</name>
    <dbReference type="NCBI Taxonomy" id="122646"/>
    <lineage>
        <taxon>Eukaryota</taxon>
        <taxon>Viridiplantae</taxon>
        <taxon>Streptophyta</taxon>
        <taxon>Embryophyta</taxon>
        <taxon>Marchantiophyta</taxon>
        <taxon>Marchantiopsida</taxon>
        <taxon>Marchantiidae</taxon>
        <taxon>Marchantiales</taxon>
        <taxon>Ricciaceae</taxon>
        <taxon>Riccia</taxon>
    </lineage>
</organism>
<dbReference type="InterPro" id="IPR002110">
    <property type="entry name" value="Ankyrin_rpt"/>
</dbReference>
<dbReference type="Gene3D" id="1.25.40.20">
    <property type="entry name" value="Ankyrin repeat-containing domain"/>
    <property type="match status" value="1"/>
</dbReference>
<comment type="pathway">
    <text evidence="1">Protein modification; protein ubiquitination.</text>
</comment>
<dbReference type="InterPro" id="IPR000210">
    <property type="entry name" value="BTB/POZ_dom"/>
</dbReference>
<dbReference type="SUPFAM" id="SSF54695">
    <property type="entry name" value="POZ domain"/>
    <property type="match status" value="1"/>
</dbReference>
<dbReference type="PROSITE" id="PS50088">
    <property type="entry name" value="ANK_REPEAT"/>
    <property type="match status" value="1"/>
</dbReference>
<evidence type="ECO:0000259" key="3">
    <source>
        <dbReference type="PROSITE" id="PS50097"/>
    </source>
</evidence>
<keyword evidence="2" id="KW-0040">ANK repeat</keyword>
<name>A0ABD3IBA5_9MARC</name>
<dbReference type="InterPro" id="IPR036770">
    <property type="entry name" value="Ankyrin_rpt-contain_sf"/>
</dbReference>
<comment type="caution">
    <text evidence="4">The sequence shown here is derived from an EMBL/GenBank/DDBJ whole genome shotgun (WGS) entry which is preliminary data.</text>
</comment>
<evidence type="ECO:0000256" key="1">
    <source>
        <dbReference type="ARBA" id="ARBA00004906"/>
    </source>
</evidence>
<feature type="repeat" description="ANK" evidence="2">
    <location>
        <begin position="59"/>
        <end position="95"/>
    </location>
</feature>
<protein>
    <recommendedName>
        <fullName evidence="3">BTB domain-containing protein</fullName>
    </recommendedName>
</protein>
<keyword evidence="5" id="KW-1185">Reference proteome</keyword>
<dbReference type="Pfam" id="PF00651">
    <property type="entry name" value="BTB"/>
    <property type="match status" value="1"/>
</dbReference>
<evidence type="ECO:0000256" key="2">
    <source>
        <dbReference type="PROSITE-ProRule" id="PRU00023"/>
    </source>
</evidence>
<dbReference type="PROSITE" id="PS50097">
    <property type="entry name" value="BTB"/>
    <property type="match status" value="1"/>
</dbReference>
<dbReference type="EMBL" id="JBJQOH010000001">
    <property type="protein sequence ID" value="KAL3699566.1"/>
    <property type="molecule type" value="Genomic_DNA"/>
</dbReference>